<evidence type="ECO:0000313" key="3">
    <source>
        <dbReference type="Proteomes" id="UP000274756"/>
    </source>
</evidence>
<protein>
    <submittedName>
        <fullName evidence="1 4">Uncharacterized protein</fullName>
    </submittedName>
</protein>
<evidence type="ECO:0000313" key="4">
    <source>
        <dbReference type="WBParaSite" id="DME_0000941601-mRNA-1"/>
    </source>
</evidence>
<dbReference type="WBParaSite" id="DME_0000941601-mRNA-1">
    <property type="protein sequence ID" value="DME_0000941601-mRNA-1"/>
    <property type="gene ID" value="DME_0000941601"/>
</dbReference>
<reference evidence="4" key="1">
    <citation type="submission" date="2017-02" db="UniProtKB">
        <authorList>
            <consortium name="WormBaseParasite"/>
        </authorList>
    </citation>
    <scope>IDENTIFICATION</scope>
</reference>
<evidence type="ECO:0000313" key="2">
    <source>
        <dbReference type="Proteomes" id="UP000038040"/>
    </source>
</evidence>
<dbReference type="Proteomes" id="UP000274756">
    <property type="component" value="Unassembled WGS sequence"/>
</dbReference>
<dbReference type="Proteomes" id="UP000038040">
    <property type="component" value="Unplaced"/>
</dbReference>
<proteinExistence type="predicted"/>
<gene>
    <name evidence="1" type="ORF">DME_LOCUS3127</name>
</gene>
<reference evidence="1 3" key="2">
    <citation type="submission" date="2018-11" db="EMBL/GenBank/DDBJ databases">
        <authorList>
            <consortium name="Pathogen Informatics"/>
        </authorList>
    </citation>
    <scope>NUCLEOTIDE SEQUENCE [LARGE SCALE GENOMIC DNA]</scope>
</reference>
<accession>A0A0N4UND8</accession>
<organism evidence="2 4">
    <name type="scientific">Dracunculus medinensis</name>
    <name type="common">Guinea worm</name>
    <dbReference type="NCBI Taxonomy" id="318479"/>
    <lineage>
        <taxon>Eukaryota</taxon>
        <taxon>Metazoa</taxon>
        <taxon>Ecdysozoa</taxon>
        <taxon>Nematoda</taxon>
        <taxon>Chromadorea</taxon>
        <taxon>Rhabditida</taxon>
        <taxon>Spirurina</taxon>
        <taxon>Dracunculoidea</taxon>
        <taxon>Dracunculidae</taxon>
        <taxon>Dracunculus</taxon>
    </lineage>
</organism>
<dbReference type="EMBL" id="UYYG01000106">
    <property type="protein sequence ID" value="VDN53154.1"/>
    <property type="molecule type" value="Genomic_DNA"/>
</dbReference>
<evidence type="ECO:0000313" key="1">
    <source>
        <dbReference type="EMBL" id="VDN53154.1"/>
    </source>
</evidence>
<name>A0A0N4UND8_DRAME</name>
<sequence>MRPFCKKIASDCFEDGEYETKFQMLKKFWTRKVGKTVENIRATQDMAHDERKRLTFPTLQIPCSSITFIGSNNKIMAL</sequence>
<keyword evidence="3" id="KW-1185">Reference proteome</keyword>
<dbReference type="AlphaFoldDB" id="A0A0N4UND8"/>